<feature type="coiled-coil region" evidence="1">
    <location>
        <begin position="162"/>
        <end position="196"/>
    </location>
</feature>
<reference evidence="3" key="1">
    <citation type="submission" date="2021-01" db="EMBL/GenBank/DDBJ databases">
        <authorList>
            <person name="Corre E."/>
            <person name="Pelletier E."/>
            <person name="Niang G."/>
            <person name="Scheremetjew M."/>
            <person name="Finn R."/>
            <person name="Kale V."/>
            <person name="Holt S."/>
            <person name="Cochrane G."/>
            <person name="Meng A."/>
            <person name="Brown T."/>
            <person name="Cohen L."/>
        </authorList>
    </citation>
    <scope>NUCLEOTIDE SEQUENCE</scope>
    <source>
        <strain evidence="3">CCMP 2712</strain>
    </source>
</reference>
<feature type="coiled-coil region" evidence="1">
    <location>
        <begin position="233"/>
        <end position="285"/>
    </location>
</feature>
<feature type="compositionally biased region" description="Basic and acidic residues" evidence="2">
    <location>
        <begin position="655"/>
        <end position="680"/>
    </location>
</feature>
<dbReference type="AlphaFoldDB" id="A0A7S4PCA4"/>
<gene>
    <name evidence="3" type="ORF">GTHE00462_LOCUS32649</name>
</gene>
<sequence length="769" mass="86546">MMQPTIDGIRSQKNESLERVQESLQQYQELIVTDDRAKVDDLRYRIDSLISRHEESQTAADMQLLQVDSVADRRLRRVEDLSSSDENLNIVQFEQMVMAGAASHVERLRMEMKTFYSKMMESVMKMRAERTDASSVHEAMAESPGVRSVERQRSVGQIERHAEFVTGKEEKLEERIKVMEQENREARRRCLVLEAVRDSAIGQLEEAWQRHIILVKQLLSAQQGGLDPATEKLLDLQHELQKESAAKDALIAQLDADMKQLTLEKEEAEESNAQLKKRVKSLRAASSLTARLAQQLQQRKQESEGQGEGTGLEPSQSWRSFEALERNRNLSQSSTTTRDLNVLSALDMGEDEVHDDKLSSIASFSRSHRPNAPPQTLSGHGSMHSQQPTASQVPQSPPSRSPPSISSIEFWRDQVAEGDQERAQRYLDYITDAIVGNQEEQAADIPKLITKILSPAMAAPDHQHSPEERVEAARDEKVEATLALFQSDRDVHVYGSEYYKSICTKMFEIYRQAIALNSRQGQQQQRRDTIVEIFEKMKFNRQTTLSFLDLLLDAVRRSKEQPAEEEKEEGTGSALSPILGTSSSGTASSEETKGEERKKQISRRTTWGGIRAGRNGKLMTPRTRSHNSLSSQPATPKLSPSRSSQLPVALVPDEGVQRTESGRMEGQQRQEEQEEQKELAARGSSFKRRTISMMPGAARKTNEQDGKMRRSTQSFPASPRFLPSSPSFSPQALKIAGESPRARRIVSSRGQKLSVPDPHPPVIMEEPST</sequence>
<feature type="compositionally biased region" description="Polar residues" evidence="2">
    <location>
        <begin position="374"/>
        <end position="390"/>
    </location>
</feature>
<dbReference type="EMBL" id="HBKN01041757">
    <property type="protein sequence ID" value="CAE2330081.1"/>
    <property type="molecule type" value="Transcribed_RNA"/>
</dbReference>
<feature type="region of interest" description="Disordered" evidence="2">
    <location>
        <begin position="363"/>
        <end position="406"/>
    </location>
</feature>
<feature type="compositionally biased region" description="Low complexity" evidence="2">
    <location>
        <begin position="714"/>
        <end position="730"/>
    </location>
</feature>
<proteinExistence type="predicted"/>
<feature type="region of interest" description="Disordered" evidence="2">
    <location>
        <begin position="290"/>
        <end position="316"/>
    </location>
</feature>
<accession>A0A7S4PCA4</accession>
<keyword evidence="1" id="KW-0175">Coiled coil</keyword>
<evidence type="ECO:0000313" key="3">
    <source>
        <dbReference type="EMBL" id="CAE2330081.1"/>
    </source>
</evidence>
<protein>
    <submittedName>
        <fullName evidence="3">Uncharacterized protein</fullName>
    </submittedName>
</protein>
<name>A0A7S4PCA4_GUITH</name>
<evidence type="ECO:0000256" key="2">
    <source>
        <dbReference type="SAM" id="MobiDB-lite"/>
    </source>
</evidence>
<feature type="compositionally biased region" description="Low complexity" evidence="2">
    <location>
        <begin position="580"/>
        <end position="589"/>
    </location>
</feature>
<feature type="region of interest" description="Disordered" evidence="2">
    <location>
        <begin position="559"/>
        <end position="769"/>
    </location>
</feature>
<evidence type="ECO:0000256" key="1">
    <source>
        <dbReference type="SAM" id="Coils"/>
    </source>
</evidence>
<organism evidence="3">
    <name type="scientific">Guillardia theta</name>
    <name type="common">Cryptophyte</name>
    <name type="synonym">Cryptomonas phi</name>
    <dbReference type="NCBI Taxonomy" id="55529"/>
    <lineage>
        <taxon>Eukaryota</taxon>
        <taxon>Cryptophyceae</taxon>
        <taxon>Pyrenomonadales</taxon>
        <taxon>Geminigeraceae</taxon>
        <taxon>Guillardia</taxon>
    </lineage>
</organism>
<feature type="compositionally biased region" description="Polar residues" evidence="2">
    <location>
        <begin position="626"/>
        <end position="646"/>
    </location>
</feature>
<feature type="compositionally biased region" description="Basic and acidic residues" evidence="2">
    <location>
        <begin position="590"/>
        <end position="599"/>
    </location>
</feature>